<proteinExistence type="predicted"/>
<dbReference type="Pfam" id="PF05347">
    <property type="entry name" value="Complex1_LYR"/>
    <property type="match status" value="1"/>
</dbReference>
<sequence>MYVVQFDTSFCLKQDKAMAEAMRELRPLYKKLLRMAQNLPAPKRQSSIDQIRREFRCHENLTDSKVSELIERAQSSLSYLKIITPRTESHTGIQRFVYRNGKRVSATEFEAKEGEPARWKTQDIKAGLKRHHQLLRRQHFMDRKGGPPRPIF</sequence>
<dbReference type="AlphaFoldDB" id="A0A976FN34"/>
<protein>
    <recommendedName>
        <fullName evidence="1">Complex 1 LYR protein domain-containing protein</fullName>
    </recommendedName>
</protein>
<name>A0A976FN34_BRELC</name>
<accession>A0A976FN34</accession>
<dbReference type="KEGG" id="blac:94352671"/>
<dbReference type="OrthoDB" id="525068at2759"/>
<feature type="domain" description="Complex 1 LYR protein" evidence="1">
    <location>
        <begin position="26"/>
        <end position="77"/>
    </location>
</feature>
<dbReference type="GeneID" id="94352671"/>
<evidence type="ECO:0000259" key="1">
    <source>
        <dbReference type="Pfam" id="PF05347"/>
    </source>
</evidence>
<evidence type="ECO:0000313" key="3">
    <source>
        <dbReference type="Proteomes" id="UP000294530"/>
    </source>
</evidence>
<dbReference type="RefSeq" id="XP_067818930.1">
    <property type="nucleotide sequence ID" value="XM_067967000.1"/>
</dbReference>
<comment type="caution">
    <text evidence="2">The sequence shown here is derived from an EMBL/GenBank/DDBJ whole genome shotgun (WGS) entry which is preliminary data.</text>
</comment>
<gene>
    <name evidence="2" type="ORF">CCR75_008953</name>
</gene>
<evidence type="ECO:0000313" key="2">
    <source>
        <dbReference type="EMBL" id="TDH69431.1"/>
    </source>
</evidence>
<reference evidence="2 3" key="1">
    <citation type="journal article" date="2021" name="Genome Biol.">
        <title>AFLAP: assembly-free linkage analysis pipeline using k-mers from genome sequencing data.</title>
        <authorList>
            <person name="Fletcher K."/>
            <person name="Zhang L."/>
            <person name="Gil J."/>
            <person name="Han R."/>
            <person name="Cavanaugh K."/>
            <person name="Michelmore R."/>
        </authorList>
    </citation>
    <scope>NUCLEOTIDE SEQUENCE [LARGE SCALE GENOMIC DNA]</scope>
    <source>
        <strain evidence="2 3">SF5</strain>
    </source>
</reference>
<dbReference type="InterPro" id="IPR008011">
    <property type="entry name" value="Complex1_LYR_dom"/>
</dbReference>
<dbReference type="EMBL" id="SHOA02000005">
    <property type="protein sequence ID" value="TDH69431.1"/>
    <property type="molecule type" value="Genomic_DNA"/>
</dbReference>
<dbReference type="Proteomes" id="UP000294530">
    <property type="component" value="Unassembled WGS sequence"/>
</dbReference>
<keyword evidence="3" id="KW-1185">Reference proteome</keyword>
<organism evidence="2 3">
    <name type="scientific">Bremia lactucae</name>
    <name type="common">Lettuce downy mildew</name>
    <dbReference type="NCBI Taxonomy" id="4779"/>
    <lineage>
        <taxon>Eukaryota</taxon>
        <taxon>Sar</taxon>
        <taxon>Stramenopiles</taxon>
        <taxon>Oomycota</taxon>
        <taxon>Peronosporomycetes</taxon>
        <taxon>Peronosporales</taxon>
        <taxon>Peronosporaceae</taxon>
        <taxon>Bremia</taxon>
    </lineage>
</organism>